<keyword evidence="6" id="KW-0694">RNA-binding</keyword>
<dbReference type="AlphaFoldDB" id="A0AA38U9B5"/>
<feature type="region of interest" description="Disordered" evidence="9">
    <location>
        <begin position="799"/>
        <end position="898"/>
    </location>
</feature>
<feature type="compositionally biased region" description="Basic and acidic residues" evidence="9">
    <location>
        <begin position="449"/>
        <end position="459"/>
    </location>
</feature>
<keyword evidence="4" id="KW-0347">Helicase</keyword>
<feature type="region of interest" description="Disordered" evidence="9">
    <location>
        <begin position="620"/>
        <end position="657"/>
    </location>
</feature>
<dbReference type="GO" id="GO:0005829">
    <property type="term" value="C:cytosol"/>
    <property type="evidence" value="ECO:0007669"/>
    <property type="project" value="TreeGrafter"/>
</dbReference>
<accession>A0AA38U9B5</accession>
<feature type="compositionally biased region" description="Acidic residues" evidence="9">
    <location>
        <begin position="803"/>
        <end position="817"/>
    </location>
</feature>
<dbReference type="Pfam" id="PF00271">
    <property type="entry name" value="Helicase_C"/>
    <property type="match status" value="1"/>
</dbReference>
<feature type="compositionally biased region" description="Low complexity" evidence="9">
    <location>
        <begin position="875"/>
        <end position="898"/>
    </location>
</feature>
<name>A0AA38U9B5_9AGAR</name>
<dbReference type="Pfam" id="PF00270">
    <property type="entry name" value="DEAD"/>
    <property type="match status" value="1"/>
</dbReference>
<comment type="catalytic activity">
    <reaction evidence="7">
        <text>ATP + H2O = ADP + phosphate + H(+)</text>
        <dbReference type="Rhea" id="RHEA:13065"/>
        <dbReference type="ChEBI" id="CHEBI:15377"/>
        <dbReference type="ChEBI" id="CHEBI:15378"/>
        <dbReference type="ChEBI" id="CHEBI:30616"/>
        <dbReference type="ChEBI" id="CHEBI:43474"/>
        <dbReference type="ChEBI" id="CHEBI:456216"/>
        <dbReference type="EC" id="3.6.4.13"/>
    </reaction>
</comment>
<feature type="compositionally biased region" description="Basic and acidic residues" evidence="9">
    <location>
        <begin position="29"/>
        <end position="40"/>
    </location>
</feature>
<dbReference type="PROSITE" id="PS51192">
    <property type="entry name" value="HELICASE_ATP_BIND_1"/>
    <property type="match status" value="1"/>
</dbReference>
<dbReference type="SMART" id="SM00490">
    <property type="entry name" value="HELICc"/>
    <property type="match status" value="1"/>
</dbReference>
<evidence type="ECO:0000256" key="2">
    <source>
        <dbReference type="ARBA" id="ARBA00022741"/>
    </source>
</evidence>
<keyword evidence="12" id="KW-1185">Reference proteome</keyword>
<dbReference type="EMBL" id="MU806511">
    <property type="protein sequence ID" value="KAJ3834586.1"/>
    <property type="molecule type" value="Genomic_DNA"/>
</dbReference>
<dbReference type="SMART" id="SM00487">
    <property type="entry name" value="DEXDc"/>
    <property type="match status" value="1"/>
</dbReference>
<evidence type="ECO:0000256" key="4">
    <source>
        <dbReference type="ARBA" id="ARBA00022806"/>
    </source>
</evidence>
<dbReference type="InterPro" id="IPR001650">
    <property type="entry name" value="Helicase_C-like"/>
</dbReference>
<feature type="coiled-coil region" evidence="8">
    <location>
        <begin position="114"/>
        <end position="150"/>
    </location>
</feature>
<feature type="compositionally biased region" description="Low complexity" evidence="9">
    <location>
        <begin position="857"/>
        <end position="867"/>
    </location>
</feature>
<feature type="region of interest" description="Disordered" evidence="9">
    <location>
        <begin position="205"/>
        <end position="298"/>
    </location>
</feature>
<gene>
    <name evidence="11" type="ORF">F5878DRAFT_350227</name>
</gene>
<evidence type="ECO:0000259" key="10">
    <source>
        <dbReference type="PROSITE" id="PS51192"/>
    </source>
</evidence>
<dbReference type="InterPro" id="IPR011545">
    <property type="entry name" value="DEAD/DEAH_box_helicase_dom"/>
</dbReference>
<evidence type="ECO:0000313" key="11">
    <source>
        <dbReference type="EMBL" id="KAJ3834586.1"/>
    </source>
</evidence>
<dbReference type="GO" id="GO:0003724">
    <property type="term" value="F:RNA helicase activity"/>
    <property type="evidence" value="ECO:0007669"/>
    <property type="project" value="UniProtKB-EC"/>
</dbReference>
<evidence type="ECO:0000256" key="6">
    <source>
        <dbReference type="ARBA" id="ARBA00022884"/>
    </source>
</evidence>
<feature type="compositionally biased region" description="Polar residues" evidence="9">
    <location>
        <begin position="61"/>
        <end position="72"/>
    </location>
</feature>
<keyword evidence="2" id="KW-0547">Nucleotide-binding</keyword>
<dbReference type="GO" id="GO:0003723">
    <property type="term" value="F:RNA binding"/>
    <property type="evidence" value="ECO:0007669"/>
    <property type="project" value="UniProtKB-KW"/>
</dbReference>
<dbReference type="InterPro" id="IPR027417">
    <property type="entry name" value="P-loop_NTPase"/>
</dbReference>
<feature type="compositionally biased region" description="Basic and acidic residues" evidence="9">
    <location>
        <begin position="818"/>
        <end position="851"/>
    </location>
</feature>
<feature type="domain" description="Helicase ATP-binding" evidence="10">
    <location>
        <begin position="350"/>
        <end position="692"/>
    </location>
</feature>
<keyword evidence="8" id="KW-0175">Coiled coil</keyword>
<dbReference type="GO" id="GO:0016787">
    <property type="term" value="F:hydrolase activity"/>
    <property type="evidence" value="ECO:0007669"/>
    <property type="project" value="UniProtKB-KW"/>
</dbReference>
<dbReference type="GO" id="GO:0005524">
    <property type="term" value="F:ATP binding"/>
    <property type="evidence" value="ECO:0007669"/>
    <property type="project" value="UniProtKB-KW"/>
</dbReference>
<keyword evidence="3" id="KW-0378">Hydrolase</keyword>
<dbReference type="EC" id="3.6.4.13" evidence="1"/>
<dbReference type="InterPro" id="IPR050079">
    <property type="entry name" value="DEAD_box_RNA_helicase"/>
</dbReference>
<dbReference type="Gene3D" id="3.40.50.300">
    <property type="entry name" value="P-loop containing nucleotide triphosphate hydrolases"/>
    <property type="match status" value="2"/>
</dbReference>
<proteinExistence type="predicted"/>
<evidence type="ECO:0000313" key="12">
    <source>
        <dbReference type="Proteomes" id="UP001163846"/>
    </source>
</evidence>
<dbReference type="PANTHER" id="PTHR47959:SF1">
    <property type="entry name" value="ATP-DEPENDENT RNA HELICASE DBPA"/>
    <property type="match status" value="1"/>
</dbReference>
<evidence type="ECO:0000256" key="7">
    <source>
        <dbReference type="ARBA" id="ARBA00047984"/>
    </source>
</evidence>
<sequence>MSSARPLLCLLRTTTAAPNFTTRSYHALKKAENKASDASRRKQLKGPRGSPPSPSSSSSSRLPQSTRETPTPTLRRMSPRQSQKIQALRAKQAMHQRLVSFEAQREQDTSQWAEKLAEKRAKQANEEKHRQNVQELKRSMQADALRLKRKDLERRIANRAGSWRNEIHTREPDSERTDRVGGRWAEDFGKVVPRAIGTNIQSWTKGAQVREERQVRPRGIISKKSPSISTTQLKTEAVRAPPPPKPKIAMDSKGLPQLKEFYQPPPSLTQRKGKLSAIRSSTNSLSSQSSQEHHSFESPPLLSGLVSCLHDILGPDANPTQIQRLSIAKVVDPINSHSANPSSILASSSDLDPPTYKEFLLASETGSGKSIAYLLPLLQSLKLSELSKLARKEKDSQPSTLSTNAYAYNPRSLILAPTHELARQLSGFAKTLSHEIKLRVVCTSKANSRNRDRDADRTPAKASTVSKEMQVTETAGEKLANGATELDVRPLSLPLSQVHPGESETSQNSVSVSTRPVDIMVGTPMKFLEMVFGRGWDRPAERDSGSGGSGRRIGRPEMGLGNIEWVIVDEADVLFDPDFNSFTRLLLAEISKARGKEVGFVKEDKVLSAECYPEAPEVVGEDGKVVEAQDATSVSDSELSSSSSSHALTAEVKDSSPAPPTRYPFNLILTTATIPPALLFYLQQHHPAMFFRRHRRGSPRNAGVLRSSGLHRLPSSLKIEQVDWSGGNKLADIEKRLRAVWMEDERRWMGSMGKGQTELSKVIVFCNKSAKVDDLGVYLEEKGIKTVMLTSKISSVLSHAPAEEDNDNAAAATEEEKEERSGTSERKGSERRRGSNKHLEGFLRVRSRTTDTDAVEETSSTSTSPAPRRLQPLVTNPSRASSSTSTTPTPTPTLSDTPHVLLTTSLLSRGLDFSPSVRHVFIVDEPRNVVDFLHRAGRTARAGTEGVVVVFGKGGRSTSRGKKGMPMEWRGGRR</sequence>
<dbReference type="PANTHER" id="PTHR47959">
    <property type="entry name" value="ATP-DEPENDENT RNA HELICASE RHLE-RELATED"/>
    <property type="match status" value="1"/>
</dbReference>
<organism evidence="11 12">
    <name type="scientific">Lentinula raphanica</name>
    <dbReference type="NCBI Taxonomy" id="153919"/>
    <lineage>
        <taxon>Eukaryota</taxon>
        <taxon>Fungi</taxon>
        <taxon>Dikarya</taxon>
        <taxon>Basidiomycota</taxon>
        <taxon>Agaricomycotina</taxon>
        <taxon>Agaricomycetes</taxon>
        <taxon>Agaricomycetidae</taxon>
        <taxon>Agaricales</taxon>
        <taxon>Marasmiineae</taxon>
        <taxon>Omphalotaceae</taxon>
        <taxon>Lentinula</taxon>
    </lineage>
</organism>
<evidence type="ECO:0000256" key="1">
    <source>
        <dbReference type="ARBA" id="ARBA00012552"/>
    </source>
</evidence>
<evidence type="ECO:0000256" key="8">
    <source>
        <dbReference type="SAM" id="Coils"/>
    </source>
</evidence>
<protein>
    <recommendedName>
        <fullName evidence="1">RNA helicase</fullName>
        <ecNumber evidence="1">3.6.4.13</ecNumber>
    </recommendedName>
</protein>
<feature type="compositionally biased region" description="Low complexity" evidence="9">
    <location>
        <begin position="633"/>
        <end position="645"/>
    </location>
</feature>
<feature type="compositionally biased region" description="Low complexity" evidence="9">
    <location>
        <begin position="280"/>
        <end position="290"/>
    </location>
</feature>
<evidence type="ECO:0000256" key="9">
    <source>
        <dbReference type="SAM" id="MobiDB-lite"/>
    </source>
</evidence>
<feature type="region of interest" description="Disordered" evidence="9">
    <location>
        <begin position="953"/>
        <end position="974"/>
    </location>
</feature>
<dbReference type="Proteomes" id="UP001163846">
    <property type="component" value="Unassembled WGS sequence"/>
</dbReference>
<feature type="compositionally biased region" description="Low complexity" evidence="9">
    <location>
        <begin position="220"/>
        <end position="229"/>
    </location>
</feature>
<keyword evidence="5" id="KW-0067">ATP-binding</keyword>
<feature type="region of interest" description="Disordered" evidence="9">
    <location>
        <begin position="25"/>
        <end position="91"/>
    </location>
</feature>
<dbReference type="SUPFAM" id="SSF52540">
    <property type="entry name" value="P-loop containing nucleoside triphosphate hydrolases"/>
    <property type="match status" value="2"/>
</dbReference>
<feature type="compositionally biased region" description="Polar residues" evidence="9">
    <location>
        <begin position="461"/>
        <end position="473"/>
    </location>
</feature>
<comment type="caution">
    <text evidence="11">The sequence shown here is derived from an EMBL/GenBank/DDBJ whole genome shotgun (WGS) entry which is preliminary data.</text>
</comment>
<dbReference type="InterPro" id="IPR014001">
    <property type="entry name" value="Helicase_ATP-bd"/>
</dbReference>
<evidence type="ECO:0000256" key="5">
    <source>
        <dbReference type="ARBA" id="ARBA00022840"/>
    </source>
</evidence>
<reference evidence="11" key="1">
    <citation type="submission" date="2022-08" db="EMBL/GenBank/DDBJ databases">
        <authorList>
            <consortium name="DOE Joint Genome Institute"/>
            <person name="Min B."/>
            <person name="Riley R."/>
            <person name="Sierra-Patev S."/>
            <person name="Naranjo-Ortiz M."/>
            <person name="Looney B."/>
            <person name="Konkel Z."/>
            <person name="Slot J.C."/>
            <person name="Sakamoto Y."/>
            <person name="Steenwyk J.L."/>
            <person name="Rokas A."/>
            <person name="Carro J."/>
            <person name="Camarero S."/>
            <person name="Ferreira P."/>
            <person name="Molpeceres G."/>
            <person name="Ruiz-Duenas F.J."/>
            <person name="Serrano A."/>
            <person name="Henrissat B."/>
            <person name="Drula E."/>
            <person name="Hughes K.W."/>
            <person name="Mata J.L."/>
            <person name="Ishikawa N.K."/>
            <person name="Vargas-Isla R."/>
            <person name="Ushijima S."/>
            <person name="Smith C.A."/>
            <person name="Ahrendt S."/>
            <person name="Andreopoulos W."/>
            <person name="He G."/>
            <person name="Labutti K."/>
            <person name="Lipzen A."/>
            <person name="Ng V."/>
            <person name="Sandor L."/>
            <person name="Barry K."/>
            <person name="Martinez A.T."/>
            <person name="Xiao Y."/>
            <person name="Gibbons J.G."/>
            <person name="Terashima K."/>
            <person name="Hibbett D.S."/>
            <person name="Grigoriev I.V."/>
        </authorList>
    </citation>
    <scope>NUCLEOTIDE SEQUENCE</scope>
    <source>
        <strain evidence="11">TFB9207</strain>
    </source>
</reference>
<evidence type="ECO:0000256" key="3">
    <source>
        <dbReference type="ARBA" id="ARBA00022801"/>
    </source>
</evidence>
<feature type="region of interest" description="Disordered" evidence="9">
    <location>
        <begin position="445"/>
        <end position="474"/>
    </location>
</feature>